<keyword evidence="5" id="KW-0479">Metal-binding</keyword>
<dbReference type="Gene3D" id="2.10.110.20">
    <property type="match status" value="1"/>
</dbReference>
<dbReference type="SUPFAM" id="SSF48452">
    <property type="entry name" value="TPR-like"/>
    <property type="match status" value="2"/>
</dbReference>
<name>A0A8I3W1X6_CALJA</name>
<keyword evidence="11" id="KW-0560">Oxidoreductase</keyword>
<dbReference type="GO" id="GO:0007507">
    <property type="term" value="P:heart development"/>
    <property type="evidence" value="ECO:0007669"/>
    <property type="project" value="TreeGrafter"/>
</dbReference>
<dbReference type="GeneTree" id="ENSGT00940000155202"/>
<dbReference type="GO" id="GO:0044666">
    <property type="term" value="C:MLL3/4 complex"/>
    <property type="evidence" value="ECO:0007669"/>
    <property type="project" value="TreeGrafter"/>
</dbReference>
<keyword evidence="6" id="KW-0677">Repeat</keyword>
<dbReference type="Pfam" id="PF21326">
    <property type="entry name" value="KDM6_GATAL"/>
    <property type="match status" value="1"/>
</dbReference>
<evidence type="ECO:0000256" key="6">
    <source>
        <dbReference type="ARBA" id="ARBA00022737"/>
    </source>
</evidence>
<protein>
    <recommendedName>
        <fullName evidence="15">[histone H3]-trimethyl-L-lysine(27) demethylase</fullName>
        <ecNumber evidence="15">1.14.11.68</ecNumber>
    </recommendedName>
</protein>
<dbReference type="Gene3D" id="1.20.58.1370">
    <property type="match status" value="2"/>
</dbReference>
<feature type="region of interest" description="Disordered" evidence="18">
    <location>
        <begin position="702"/>
        <end position="744"/>
    </location>
</feature>
<feature type="region of interest" description="Disordered" evidence="18">
    <location>
        <begin position="599"/>
        <end position="630"/>
    </location>
</feature>
<dbReference type="Pfam" id="PF21322">
    <property type="entry name" value="KDM6_C-hel"/>
    <property type="match status" value="1"/>
</dbReference>
<dbReference type="InterPro" id="IPR046941">
    <property type="entry name" value="KDM6_GATAL_sf"/>
</dbReference>
<comment type="cofactor">
    <cofactor evidence="2">
        <name>L-ascorbate</name>
        <dbReference type="ChEBI" id="CHEBI:38290"/>
    </cofactor>
</comment>
<dbReference type="PROSITE" id="PS51184">
    <property type="entry name" value="JMJC"/>
    <property type="match status" value="1"/>
</dbReference>
<dbReference type="Pfam" id="PF02373">
    <property type="entry name" value="JmjC"/>
    <property type="match status" value="1"/>
</dbReference>
<feature type="region of interest" description="Disordered" evidence="18">
    <location>
        <begin position="480"/>
        <end position="504"/>
    </location>
</feature>
<dbReference type="InterPro" id="IPR048560">
    <property type="entry name" value="KDM6A_B-like_GATAL"/>
</dbReference>
<feature type="region of interest" description="Disordered" evidence="18">
    <location>
        <begin position="924"/>
        <end position="961"/>
    </location>
</feature>
<dbReference type="OrthoDB" id="418911at2759"/>
<proteinExistence type="inferred from homology"/>
<evidence type="ECO:0000256" key="17">
    <source>
        <dbReference type="PROSITE-ProRule" id="PRU00339"/>
    </source>
</evidence>
<evidence type="ECO:0000256" key="12">
    <source>
        <dbReference type="ARBA" id="ARBA00023004"/>
    </source>
</evidence>
<dbReference type="PANTHER" id="PTHR14017">
    <property type="entry name" value="LYSINE-SPECIFIC DEMETHYLASE"/>
    <property type="match status" value="1"/>
</dbReference>
<keyword evidence="13" id="KW-0539">Nucleus</keyword>
<keyword evidence="7 17" id="KW-0802">TPR repeat</keyword>
<dbReference type="Proteomes" id="UP000008225">
    <property type="component" value="Chromosome Y"/>
</dbReference>
<dbReference type="SMART" id="SM00028">
    <property type="entry name" value="TPR"/>
    <property type="match status" value="7"/>
</dbReference>
<evidence type="ECO:0000256" key="9">
    <source>
        <dbReference type="ARBA" id="ARBA00022853"/>
    </source>
</evidence>
<organism evidence="20 21">
    <name type="scientific">Callithrix jacchus</name>
    <name type="common">White-tufted-ear marmoset</name>
    <name type="synonym">Simia Jacchus</name>
    <dbReference type="NCBI Taxonomy" id="9483"/>
    <lineage>
        <taxon>Eukaryota</taxon>
        <taxon>Metazoa</taxon>
        <taxon>Chordata</taxon>
        <taxon>Craniata</taxon>
        <taxon>Vertebrata</taxon>
        <taxon>Euteleostomi</taxon>
        <taxon>Mammalia</taxon>
        <taxon>Eutheria</taxon>
        <taxon>Euarchontoglires</taxon>
        <taxon>Primates</taxon>
        <taxon>Haplorrhini</taxon>
        <taxon>Platyrrhini</taxon>
        <taxon>Cebidae</taxon>
        <taxon>Callitrichinae</taxon>
        <taxon>Callithrix</taxon>
        <taxon>Callithrix</taxon>
    </lineage>
</organism>
<dbReference type="InterPro" id="IPR048562">
    <property type="entry name" value="KDM6A_B-like_C-hel"/>
</dbReference>
<keyword evidence="10" id="KW-0223">Dioxygenase</keyword>
<dbReference type="EC" id="1.14.11.68" evidence="15"/>
<sequence length="1286" mass="143475">MNSCGVSLTTAVLAFGDEAKKMAAGKASGDSQEESFTLTLEERQALGGMDSRLFGFVRLHEDGARSKTLLGKAIRCYESLILKAEGKVDSNLFCQLGHFNLLLEDYSKALSAYQRYYSLQDDYWKNAAFLYGLGLVYFYYNAFHWAIKAFQDVLYIDPSFCRAKEIHLRLGLMFKVNTDYRSSLKHFQLALIDCNPCTLSSAEIQFHIAHLHETQRKYHSAKEAYEQLLQTENLPAQVKATVLQQLGWMHHNMDLVGDKATKESYAIQYLQKSLEADPNSGQSWYFLGRCYSSIGKVQDAFISYRQSIDKSEASADTWCSIGVLYQQQNQPMDALQAYICAVQLDHGHAAAWMDLGTLYESCNQPQDAIKCYLNATRSKHCSNTSTLAARIKFLQAQLCNLPQSSLQNKTKLLPSIEEAWSLPIPAELTSRQGAMNTAQQAYKPHDPNTEPVLNHSQTPILQQPLSLHMITPSQVEGLSCPAKKTRTSSQTKNVSDNWNSGQSVSHHPELQQLYSLCLTPQKLQGLHKSQSSCLSGTTEEQLLFSTGCAQYHQATSTGFKKQNEHLTLCSNSGPQKVADSHLPSHIATSNGQQGIIFTKESKPSKHRSLVPETSRHTGDTSNGSADVNGLSNHVHHTIADVVSGPNHGVSPNLLISDNPQLSALLIGKASDSMGTGTCDKVNNIRPTVHTKTDNSVVSLPSSAISTATSSPKSTEQTSTNSVTSLNSSHSGLHTVNGEGLENSQSSTKIDLPLVSHRSACQIIPSMSVSICPSSAEVLKACRNLGKNGLFNSCISLDKCPPPRPPTSPYPPLPKDKLNPPTPSIYLENKRDAFFPPLHQFCTNPKNPVTVIRGLAGALKLDLGLFSTKTLVEANNEHMVEVRTQLLQPSDENWDPTGTKKIWRCESNRSHTTIAKYAQYQASSFQESLREENEKRTQHKDHSDNESTTSENSGRRKKGPFKTIKFGTNIDLSDNKKWKLQLHELTKLPAFVRVVSAGNLLSHVGHTILGMNTVQLYMKVPGSRTPGHQENNNFCSVNINIGPGDCEWFVVPEDYWGVLNDFCEKNNLNFLMSSWWPNLEDLYEANVPVYRFIQRPGDLVWINAGTVHWVQAVGWCNNIAWNVGPLTACQYKLAVERYEWNKFQSVKSLVPMVHLSWNMARNIKVSDPKLFEMIKYCLLKILKQCQTLREALIAAGKDVIWHGRTNDEPAHYCSICEVEVFNLLFVTIESNTQKTYIVHCQDCARKTSRSLENFVVLEQYKMEDLIQVYDQFKLGSDRYALSLSSSS</sequence>
<reference evidence="20 21" key="1">
    <citation type="submission" date="2009-03" db="EMBL/GenBank/DDBJ databases">
        <authorList>
            <person name="Warren W."/>
            <person name="Ye L."/>
            <person name="Minx P."/>
            <person name="Worley K."/>
            <person name="Gibbs R."/>
            <person name="Wilson R.K."/>
        </authorList>
    </citation>
    <scope>NUCLEOTIDE SEQUENCE [LARGE SCALE GENOMIC DNA]</scope>
</reference>
<feature type="repeat" description="TPR" evidence="17">
    <location>
        <begin position="127"/>
        <end position="160"/>
    </location>
</feature>
<feature type="compositionally biased region" description="Basic and acidic residues" evidence="18">
    <location>
        <begin position="927"/>
        <end position="944"/>
    </location>
</feature>
<dbReference type="GO" id="GO:0031490">
    <property type="term" value="F:chromatin DNA binding"/>
    <property type="evidence" value="ECO:0007669"/>
    <property type="project" value="TreeGrafter"/>
</dbReference>
<dbReference type="InterPro" id="IPR003347">
    <property type="entry name" value="JmjC_dom"/>
</dbReference>
<dbReference type="FunFam" id="2.60.120.650:FF:000002">
    <property type="entry name" value="lysine-specific demethylase 6A isoform X2"/>
    <property type="match status" value="1"/>
</dbReference>
<keyword evidence="8" id="KW-0862">Zinc</keyword>
<dbReference type="PANTHER" id="PTHR14017:SF25">
    <property type="entry name" value="HISTONE DEMETHYLASE UTY"/>
    <property type="match status" value="1"/>
</dbReference>
<dbReference type="InterPro" id="IPR011990">
    <property type="entry name" value="TPR-like_helical_dom_sf"/>
</dbReference>
<evidence type="ECO:0000256" key="2">
    <source>
        <dbReference type="ARBA" id="ARBA00001961"/>
    </source>
</evidence>
<gene>
    <name evidence="20" type="primary">UTY</name>
</gene>
<evidence type="ECO:0000256" key="13">
    <source>
        <dbReference type="ARBA" id="ARBA00023242"/>
    </source>
</evidence>
<dbReference type="GO" id="GO:0010468">
    <property type="term" value="P:regulation of gene expression"/>
    <property type="evidence" value="ECO:0007669"/>
    <property type="project" value="TreeGrafter"/>
</dbReference>
<dbReference type="FunFam" id="1.20.58.1370:FF:000001">
    <property type="entry name" value="lysine-specific demethylase 6A isoform X2"/>
    <property type="match status" value="1"/>
</dbReference>
<dbReference type="SUPFAM" id="SSF51197">
    <property type="entry name" value="Clavaminate synthase-like"/>
    <property type="match status" value="1"/>
</dbReference>
<dbReference type="FunFam" id="1.20.58.1370:FF:000002">
    <property type="entry name" value="lysine-specific demethylase 6A isoform X6"/>
    <property type="match status" value="1"/>
</dbReference>
<evidence type="ECO:0000256" key="10">
    <source>
        <dbReference type="ARBA" id="ARBA00022964"/>
    </source>
</evidence>
<evidence type="ECO:0000313" key="20">
    <source>
        <dbReference type="Ensembl" id="ENSCJAP00000079805.1"/>
    </source>
</evidence>
<reference evidence="20" key="2">
    <citation type="submission" date="2025-05" db="UniProtKB">
        <authorList>
            <consortium name="Ensembl"/>
        </authorList>
    </citation>
    <scope>IDENTIFICATION</scope>
</reference>
<keyword evidence="4" id="KW-0597">Phosphoprotein</keyword>
<dbReference type="SMART" id="SM00558">
    <property type="entry name" value="JmjC"/>
    <property type="match status" value="1"/>
</dbReference>
<evidence type="ECO:0000256" key="5">
    <source>
        <dbReference type="ARBA" id="ARBA00022723"/>
    </source>
</evidence>
<feature type="repeat" description="TPR" evidence="17">
    <location>
        <begin position="90"/>
        <end position="123"/>
    </location>
</feature>
<feature type="repeat" description="TPR" evidence="17">
    <location>
        <begin position="315"/>
        <end position="348"/>
    </location>
</feature>
<evidence type="ECO:0000256" key="14">
    <source>
        <dbReference type="ARBA" id="ARBA00034483"/>
    </source>
</evidence>
<dbReference type="PROSITE" id="PS50005">
    <property type="entry name" value="TPR"/>
    <property type="match status" value="3"/>
</dbReference>
<comment type="cofactor">
    <cofactor evidence="1">
        <name>Fe(2+)</name>
        <dbReference type="ChEBI" id="CHEBI:29033"/>
    </cofactor>
</comment>
<dbReference type="GO" id="GO:0000978">
    <property type="term" value="F:RNA polymerase II cis-regulatory region sequence-specific DNA binding"/>
    <property type="evidence" value="ECO:0007669"/>
    <property type="project" value="TreeGrafter"/>
</dbReference>
<dbReference type="Ensembl" id="ENSCJAT00000130402.1">
    <property type="protein sequence ID" value="ENSCJAP00000088535.1"/>
    <property type="gene ID" value="ENSCJAG00000074089.1"/>
</dbReference>
<keyword evidence="9" id="KW-0156">Chromatin regulator</keyword>
<evidence type="ECO:0000256" key="8">
    <source>
        <dbReference type="ARBA" id="ARBA00022833"/>
    </source>
</evidence>
<dbReference type="GO" id="GO:0071558">
    <property type="term" value="F:histone H3K27me2/H3K27me3 demethylase activity"/>
    <property type="evidence" value="ECO:0007669"/>
    <property type="project" value="UniProtKB-EC"/>
</dbReference>
<evidence type="ECO:0000256" key="15">
    <source>
        <dbReference type="ARBA" id="ARBA00034525"/>
    </source>
</evidence>
<dbReference type="Ensembl" id="ENSCJAT00000134338.1">
    <property type="protein sequence ID" value="ENSCJAP00000079805.1"/>
    <property type="gene ID" value="ENSCJAG00000074089.1"/>
</dbReference>
<keyword evidence="21" id="KW-1185">Reference proteome</keyword>
<feature type="domain" description="JmjC" evidence="19">
    <location>
        <begin position="976"/>
        <end position="1139"/>
    </location>
</feature>
<comment type="catalytic activity">
    <reaction evidence="16">
        <text>N(6),N(6),N(6)-trimethyl-L-lysyl(27)-[histone H3] + 2 2-oxoglutarate + 2 O2 = N(6)-methyl-L-lysyl(27)-[histone H3] + 2 formaldehyde + 2 succinate + 2 CO2</text>
        <dbReference type="Rhea" id="RHEA:60224"/>
        <dbReference type="Rhea" id="RHEA-COMP:15535"/>
        <dbReference type="Rhea" id="RHEA-COMP:15544"/>
        <dbReference type="ChEBI" id="CHEBI:15379"/>
        <dbReference type="ChEBI" id="CHEBI:16526"/>
        <dbReference type="ChEBI" id="CHEBI:16810"/>
        <dbReference type="ChEBI" id="CHEBI:16842"/>
        <dbReference type="ChEBI" id="CHEBI:30031"/>
        <dbReference type="ChEBI" id="CHEBI:61929"/>
        <dbReference type="ChEBI" id="CHEBI:61961"/>
        <dbReference type="EC" id="1.14.11.68"/>
    </reaction>
</comment>
<dbReference type="Gene3D" id="1.25.40.10">
    <property type="entry name" value="Tetratricopeptide repeat domain"/>
    <property type="match status" value="2"/>
</dbReference>
<evidence type="ECO:0000256" key="7">
    <source>
        <dbReference type="ARBA" id="ARBA00022803"/>
    </source>
</evidence>
<feature type="compositionally biased region" description="Polar residues" evidence="18">
    <location>
        <begin position="487"/>
        <end position="504"/>
    </location>
</feature>
<evidence type="ECO:0000256" key="18">
    <source>
        <dbReference type="SAM" id="MobiDB-lite"/>
    </source>
</evidence>
<evidence type="ECO:0000256" key="3">
    <source>
        <dbReference type="ARBA" id="ARBA00004123"/>
    </source>
</evidence>
<evidence type="ECO:0000256" key="4">
    <source>
        <dbReference type="ARBA" id="ARBA00022553"/>
    </source>
</evidence>
<evidence type="ECO:0000313" key="21">
    <source>
        <dbReference type="Proteomes" id="UP000008225"/>
    </source>
</evidence>
<comment type="similarity">
    <text evidence="14">Belongs to the UTX family.</text>
</comment>
<dbReference type="FunFam" id="1.25.40.10:FF:000022">
    <property type="entry name" value="lysine-specific demethylase 6A isoform X1"/>
    <property type="match status" value="1"/>
</dbReference>
<evidence type="ECO:0000256" key="16">
    <source>
        <dbReference type="ARBA" id="ARBA00048695"/>
    </source>
</evidence>
<evidence type="ECO:0000256" key="11">
    <source>
        <dbReference type="ARBA" id="ARBA00023002"/>
    </source>
</evidence>
<comment type="subcellular location">
    <subcellularLocation>
        <location evidence="3">Nucleus</location>
    </subcellularLocation>
</comment>
<feature type="compositionally biased region" description="Polar residues" evidence="18">
    <location>
        <begin position="619"/>
        <end position="630"/>
    </location>
</feature>
<dbReference type="GO" id="GO:0046872">
    <property type="term" value="F:metal ion binding"/>
    <property type="evidence" value="ECO:0007669"/>
    <property type="project" value="UniProtKB-KW"/>
</dbReference>
<dbReference type="Pfam" id="PF13181">
    <property type="entry name" value="TPR_8"/>
    <property type="match status" value="1"/>
</dbReference>
<dbReference type="InterPro" id="IPR019734">
    <property type="entry name" value="TPR_rpt"/>
</dbReference>
<dbReference type="FunFam" id="1.25.40.10:FF:000011">
    <property type="entry name" value="lysine-specific demethylase 6A isoform X3"/>
    <property type="match status" value="1"/>
</dbReference>
<dbReference type="FunFam" id="2.10.110.20:FF:000001">
    <property type="entry name" value="lysine-specific demethylase 6A isoform X2"/>
    <property type="match status" value="1"/>
</dbReference>
<keyword evidence="12" id="KW-0408">Iron</keyword>
<evidence type="ECO:0000256" key="1">
    <source>
        <dbReference type="ARBA" id="ARBA00001954"/>
    </source>
</evidence>
<accession>A0A8I3W1X6</accession>
<dbReference type="Gene3D" id="2.60.120.650">
    <property type="entry name" value="Cupin"/>
    <property type="match status" value="1"/>
</dbReference>
<evidence type="ECO:0000259" key="19">
    <source>
        <dbReference type="PROSITE" id="PS51184"/>
    </source>
</evidence>
<dbReference type="InterPro" id="IPR051630">
    <property type="entry name" value="Corepressor-Demethylase"/>
</dbReference>
<feature type="compositionally biased region" description="Low complexity" evidence="18">
    <location>
        <begin position="702"/>
        <end position="730"/>
    </location>
</feature>